<keyword evidence="4" id="KW-1185">Reference proteome</keyword>
<name>A0A9Q0LD42_ANAIG</name>
<reference evidence="3" key="1">
    <citation type="submission" date="2022-10" db="EMBL/GenBank/DDBJ databases">
        <title>Novel sulphate-reducing endosymbionts in the free-living metamonad Anaeramoeba.</title>
        <authorList>
            <person name="Jerlstrom-Hultqvist J."/>
            <person name="Cepicka I."/>
            <person name="Gallot-Lavallee L."/>
            <person name="Salas-Leiva D."/>
            <person name="Curtis B.A."/>
            <person name="Zahonova K."/>
            <person name="Pipaliya S."/>
            <person name="Dacks J."/>
            <person name="Roger A.J."/>
        </authorList>
    </citation>
    <scope>NUCLEOTIDE SEQUENCE</scope>
    <source>
        <strain evidence="3">BMAN</strain>
    </source>
</reference>
<comment type="caution">
    <text evidence="3">The sequence shown here is derived from an EMBL/GenBank/DDBJ whole genome shotgun (WGS) entry which is preliminary data.</text>
</comment>
<feature type="region of interest" description="Disordered" evidence="2">
    <location>
        <begin position="1"/>
        <end position="20"/>
    </location>
</feature>
<feature type="compositionally biased region" description="Polar residues" evidence="2">
    <location>
        <begin position="50"/>
        <end position="66"/>
    </location>
</feature>
<feature type="coiled-coil region" evidence="1">
    <location>
        <begin position="78"/>
        <end position="126"/>
    </location>
</feature>
<keyword evidence="1" id="KW-0175">Coiled coil</keyword>
<evidence type="ECO:0000256" key="1">
    <source>
        <dbReference type="SAM" id="Coils"/>
    </source>
</evidence>
<evidence type="ECO:0000313" key="4">
    <source>
        <dbReference type="Proteomes" id="UP001149090"/>
    </source>
</evidence>
<dbReference type="AlphaFoldDB" id="A0A9Q0LD42"/>
<dbReference type="EMBL" id="JAPDFW010000094">
    <property type="protein sequence ID" value="KAJ5070501.1"/>
    <property type="molecule type" value="Genomic_DNA"/>
</dbReference>
<feature type="region of interest" description="Disordered" evidence="2">
    <location>
        <begin position="42"/>
        <end position="66"/>
    </location>
</feature>
<organism evidence="3 4">
    <name type="scientific">Anaeramoeba ignava</name>
    <name type="common">Anaerobic marine amoeba</name>
    <dbReference type="NCBI Taxonomy" id="1746090"/>
    <lineage>
        <taxon>Eukaryota</taxon>
        <taxon>Metamonada</taxon>
        <taxon>Anaeramoebidae</taxon>
        <taxon>Anaeramoeba</taxon>
    </lineage>
</organism>
<gene>
    <name evidence="3" type="ORF">M0811_10770</name>
</gene>
<evidence type="ECO:0000256" key="2">
    <source>
        <dbReference type="SAM" id="MobiDB-lite"/>
    </source>
</evidence>
<accession>A0A9Q0LD42</accession>
<proteinExistence type="predicted"/>
<evidence type="ECO:0000313" key="3">
    <source>
        <dbReference type="EMBL" id="KAJ5070501.1"/>
    </source>
</evidence>
<protein>
    <submittedName>
        <fullName evidence="3">Uncharacterized protein</fullName>
    </submittedName>
</protein>
<sequence length="224" mass="26790">MFPSNYGYPLPDSLTESDKNQFEDLQRRFQLQQSDTFMDDEYEYSDESKSFTNFQESRSKTPNSTSDLLVRDSETKKMNSGREMINRLIEENKILRKQQTEYLQTIQQLQAELNYEKQLRRQHENDLQRYQQMLSYLSSNQMQNDQIYQQNPNSQNYSNYIQNSNQNMEIHSQNQIQNERYSPFIVQDSRNQNLNQQQTQVNVLDSENFNLLVSELNKLQGNSN</sequence>
<dbReference type="Proteomes" id="UP001149090">
    <property type="component" value="Unassembled WGS sequence"/>
</dbReference>